<organism evidence="1 2">
    <name type="scientific">Vitis vinifera</name>
    <name type="common">Grape</name>
    <dbReference type="NCBI Taxonomy" id="29760"/>
    <lineage>
        <taxon>Eukaryota</taxon>
        <taxon>Viridiplantae</taxon>
        <taxon>Streptophyta</taxon>
        <taxon>Embryophyta</taxon>
        <taxon>Tracheophyta</taxon>
        <taxon>Spermatophyta</taxon>
        <taxon>Magnoliopsida</taxon>
        <taxon>eudicotyledons</taxon>
        <taxon>Gunneridae</taxon>
        <taxon>Pentapetalae</taxon>
        <taxon>rosids</taxon>
        <taxon>Vitales</taxon>
        <taxon>Vitaceae</taxon>
        <taxon>Viteae</taxon>
        <taxon>Vitis</taxon>
    </lineage>
</organism>
<dbReference type="Proteomes" id="UP000288805">
    <property type="component" value="Unassembled WGS sequence"/>
</dbReference>
<accession>A0A438KN55</accession>
<reference evidence="1 2" key="1">
    <citation type="journal article" date="2018" name="PLoS Genet.">
        <title>Population sequencing reveals clonal diversity and ancestral inbreeding in the grapevine cultivar Chardonnay.</title>
        <authorList>
            <person name="Roach M.J."/>
            <person name="Johnson D.L."/>
            <person name="Bohlmann J."/>
            <person name="van Vuuren H.J."/>
            <person name="Jones S.J."/>
            <person name="Pretorius I.S."/>
            <person name="Schmidt S.A."/>
            <person name="Borneman A.R."/>
        </authorList>
    </citation>
    <scope>NUCLEOTIDE SEQUENCE [LARGE SCALE GENOMIC DNA]</scope>
    <source>
        <strain evidence="2">cv. Chardonnay</strain>
        <tissue evidence="1">Leaf</tissue>
    </source>
</reference>
<comment type="caution">
    <text evidence="1">The sequence shown here is derived from an EMBL/GenBank/DDBJ whole genome shotgun (WGS) entry which is preliminary data.</text>
</comment>
<evidence type="ECO:0000313" key="1">
    <source>
        <dbReference type="EMBL" id="RVX22635.1"/>
    </source>
</evidence>
<evidence type="ECO:0000313" key="2">
    <source>
        <dbReference type="Proteomes" id="UP000288805"/>
    </source>
</evidence>
<dbReference type="AlphaFoldDB" id="A0A438KN55"/>
<protein>
    <submittedName>
        <fullName evidence="1">Uncharacterized protein</fullName>
    </submittedName>
</protein>
<sequence length="132" mass="15064">MWKAISGDWEVLKDKTGFKISSDIKFMFWTNKCGETLLRESFLGLHSIVASKDIWVVDVWDNGSEGTMVWLRSKNGNFSVKFYYILASRRAKPFPHDIVVYDNGAIEALCLASENWETISDGSLSKTVKLEF</sequence>
<proteinExistence type="predicted"/>
<gene>
    <name evidence="1" type="ORF">CK203_012516</name>
</gene>
<name>A0A438KN55_VITVI</name>
<dbReference type="EMBL" id="QGNW01000003">
    <property type="protein sequence ID" value="RVX22635.1"/>
    <property type="molecule type" value="Genomic_DNA"/>
</dbReference>